<evidence type="ECO:0000313" key="1">
    <source>
        <dbReference type="EMBL" id="KRQ99317.1"/>
    </source>
</evidence>
<protein>
    <submittedName>
        <fullName evidence="1">Uncharacterized protein</fullName>
    </submittedName>
</protein>
<evidence type="ECO:0000313" key="2">
    <source>
        <dbReference type="Proteomes" id="UP000051913"/>
    </source>
</evidence>
<gene>
    <name evidence="1" type="ORF">CP49_12030</name>
</gene>
<name>A0A0R3L2J4_9BRAD</name>
<keyword evidence="2" id="KW-1185">Reference proteome</keyword>
<comment type="caution">
    <text evidence="1">The sequence shown here is derived from an EMBL/GenBank/DDBJ whole genome shotgun (WGS) entry which is preliminary data.</text>
</comment>
<proteinExistence type="predicted"/>
<dbReference type="EMBL" id="LLXX01000173">
    <property type="protein sequence ID" value="KRQ99317.1"/>
    <property type="molecule type" value="Genomic_DNA"/>
</dbReference>
<reference evidence="1 2" key="1">
    <citation type="submission" date="2014-03" db="EMBL/GenBank/DDBJ databases">
        <title>Bradyrhizobium valentinum sp. nov., isolated from effective nodules of Lupinus mariae-josephae, a lupine endemic of basic-lime soils in Eastern Spain.</title>
        <authorList>
            <person name="Duran D."/>
            <person name="Rey L."/>
            <person name="Navarro A."/>
            <person name="Busquets A."/>
            <person name="Imperial J."/>
            <person name="Ruiz-Argueso T."/>
        </authorList>
    </citation>
    <scope>NUCLEOTIDE SEQUENCE [LARGE SCALE GENOMIC DNA]</scope>
    <source>
        <strain evidence="1 2">LmjM3</strain>
    </source>
</reference>
<sequence>MPPECCRWLVDDAADLARPDRSHVVIDIMPDFITIREGETDQPRHIQVDQYWIDPRHRDAHRDPSLRRFMFRRAQDGIAALIRFNERDALTVFAPPFDINGQWHEVGGYAREQTHSLPEIVKALSG</sequence>
<dbReference type="Proteomes" id="UP000051913">
    <property type="component" value="Unassembled WGS sequence"/>
</dbReference>
<dbReference type="AlphaFoldDB" id="A0A0R3L2J4"/>
<organism evidence="1 2">
    <name type="scientific">Bradyrhizobium valentinum</name>
    <dbReference type="NCBI Taxonomy" id="1518501"/>
    <lineage>
        <taxon>Bacteria</taxon>
        <taxon>Pseudomonadati</taxon>
        <taxon>Pseudomonadota</taxon>
        <taxon>Alphaproteobacteria</taxon>
        <taxon>Hyphomicrobiales</taxon>
        <taxon>Nitrobacteraceae</taxon>
        <taxon>Bradyrhizobium</taxon>
    </lineage>
</organism>
<accession>A0A0R3L2J4</accession>